<dbReference type="Proteomes" id="UP001054252">
    <property type="component" value="Unassembled WGS sequence"/>
</dbReference>
<comment type="caution">
    <text evidence="2">The sequence shown here is derived from an EMBL/GenBank/DDBJ whole genome shotgun (WGS) entry which is preliminary data.</text>
</comment>
<evidence type="ECO:0000313" key="3">
    <source>
        <dbReference type="Proteomes" id="UP001054252"/>
    </source>
</evidence>
<dbReference type="AlphaFoldDB" id="A0AAV5I2G5"/>
<evidence type="ECO:0000256" key="1">
    <source>
        <dbReference type="SAM" id="MobiDB-lite"/>
    </source>
</evidence>
<proteinExistence type="predicted"/>
<name>A0AAV5I2G5_9ROSI</name>
<keyword evidence="3" id="KW-1185">Reference proteome</keyword>
<feature type="region of interest" description="Disordered" evidence="1">
    <location>
        <begin position="51"/>
        <end position="81"/>
    </location>
</feature>
<sequence>MEETPLSPTFRSRRSPLTFSLRRKTAMGFSKTQPTDPPSFENLASDMLSTFSTRCPRPTRDEKASAYKGGATKSWLSPSDS</sequence>
<reference evidence="2 3" key="1">
    <citation type="journal article" date="2021" name="Commun. Biol.">
        <title>The genome of Shorea leprosula (Dipterocarpaceae) highlights the ecological relevance of drought in aseasonal tropical rainforests.</title>
        <authorList>
            <person name="Ng K.K.S."/>
            <person name="Kobayashi M.J."/>
            <person name="Fawcett J.A."/>
            <person name="Hatakeyama M."/>
            <person name="Paape T."/>
            <person name="Ng C.H."/>
            <person name="Ang C.C."/>
            <person name="Tnah L.H."/>
            <person name="Lee C.T."/>
            <person name="Nishiyama T."/>
            <person name="Sese J."/>
            <person name="O'Brien M.J."/>
            <person name="Copetti D."/>
            <person name="Mohd Noor M.I."/>
            <person name="Ong R.C."/>
            <person name="Putra M."/>
            <person name="Sireger I.Z."/>
            <person name="Indrioko S."/>
            <person name="Kosugi Y."/>
            <person name="Izuno A."/>
            <person name="Isagi Y."/>
            <person name="Lee S.L."/>
            <person name="Shimizu K.K."/>
        </authorList>
    </citation>
    <scope>NUCLEOTIDE SEQUENCE [LARGE SCALE GENOMIC DNA]</scope>
    <source>
        <strain evidence="2">214</strain>
    </source>
</reference>
<protein>
    <submittedName>
        <fullName evidence="2">Uncharacterized protein</fullName>
    </submittedName>
</protein>
<dbReference type="EMBL" id="BPVZ01000007">
    <property type="protein sequence ID" value="GKU93701.1"/>
    <property type="molecule type" value="Genomic_DNA"/>
</dbReference>
<gene>
    <name evidence="2" type="ORF">SLEP1_g7274</name>
</gene>
<accession>A0AAV5I2G5</accession>
<organism evidence="2 3">
    <name type="scientific">Rubroshorea leprosula</name>
    <dbReference type="NCBI Taxonomy" id="152421"/>
    <lineage>
        <taxon>Eukaryota</taxon>
        <taxon>Viridiplantae</taxon>
        <taxon>Streptophyta</taxon>
        <taxon>Embryophyta</taxon>
        <taxon>Tracheophyta</taxon>
        <taxon>Spermatophyta</taxon>
        <taxon>Magnoliopsida</taxon>
        <taxon>eudicotyledons</taxon>
        <taxon>Gunneridae</taxon>
        <taxon>Pentapetalae</taxon>
        <taxon>rosids</taxon>
        <taxon>malvids</taxon>
        <taxon>Malvales</taxon>
        <taxon>Dipterocarpaceae</taxon>
        <taxon>Rubroshorea</taxon>
    </lineage>
</organism>
<evidence type="ECO:0000313" key="2">
    <source>
        <dbReference type="EMBL" id="GKU93701.1"/>
    </source>
</evidence>